<protein>
    <submittedName>
        <fullName evidence="2">S41 family peptidase</fullName>
    </submittedName>
</protein>
<feature type="domain" description="Tail specific protease" evidence="1">
    <location>
        <begin position="83"/>
        <end position="276"/>
    </location>
</feature>
<dbReference type="PANTHER" id="PTHR11261:SF3">
    <property type="entry name" value="RETINOL-BINDING PROTEIN 3"/>
    <property type="match status" value="1"/>
</dbReference>
<gene>
    <name evidence="2" type="ORF">KGQ19_41150</name>
</gene>
<evidence type="ECO:0000259" key="1">
    <source>
        <dbReference type="SMART" id="SM00245"/>
    </source>
</evidence>
<dbReference type="RefSeq" id="WP_212019670.1">
    <property type="nucleotide sequence ID" value="NZ_JAAFYZ010000244.1"/>
</dbReference>
<accession>A0ABS5L4Q7</accession>
<proteinExistence type="predicted"/>
<reference evidence="2 3" key="1">
    <citation type="submission" date="2020-02" db="EMBL/GenBank/DDBJ databases">
        <title>Acidophilic actinobacteria isolated from forest soil.</title>
        <authorList>
            <person name="Golinska P."/>
        </authorList>
    </citation>
    <scope>NUCLEOTIDE SEQUENCE [LARGE SCALE GENOMIC DNA]</scope>
    <source>
        <strain evidence="2 3">NL8</strain>
    </source>
</reference>
<dbReference type="EMBL" id="JAAFYZ010000244">
    <property type="protein sequence ID" value="MBS2553281.1"/>
    <property type="molecule type" value="Genomic_DNA"/>
</dbReference>
<evidence type="ECO:0000313" key="3">
    <source>
        <dbReference type="Proteomes" id="UP000730482"/>
    </source>
</evidence>
<dbReference type="Gene3D" id="3.30.750.44">
    <property type="match status" value="1"/>
</dbReference>
<dbReference type="SMART" id="SM00245">
    <property type="entry name" value="TSPc"/>
    <property type="match status" value="1"/>
</dbReference>
<dbReference type="SUPFAM" id="SSF52096">
    <property type="entry name" value="ClpP/crotonase"/>
    <property type="match status" value="1"/>
</dbReference>
<sequence>MILGPKVLEAALARFEAEYIDPEKAARAAAEIRRAADAGEYAQLDGAATCEAVTKVFFDVCRDKHLRLIWSEEPEPLEDEEAGAAMFAALCREHNNGVRKVEVLDGGIGYLDLTLIPTAEIGGATIAAAMRVVAGTKALIVDLRGTIGGSTDGVQLWCSYLIAGADTLLTTSHSRVKGTRQYWSLGHVDGPRYLDHPVYVLTGARTFSGGEDLAYTLQGLKRATLIGATTRGGAHPTDWYQLTEHVTVTVPNCRSESPFTGTDWEGVGVVPEVAVAEEEALAAAVEQARLSIRADADRP</sequence>
<evidence type="ECO:0000313" key="2">
    <source>
        <dbReference type="EMBL" id="MBS2553281.1"/>
    </source>
</evidence>
<name>A0ABS5L4Q7_9ACTN</name>
<dbReference type="Gene3D" id="3.90.226.10">
    <property type="entry name" value="2-enoyl-CoA Hydratase, Chain A, domain 1"/>
    <property type="match status" value="1"/>
</dbReference>
<dbReference type="InterPro" id="IPR005151">
    <property type="entry name" value="Tail-specific_protease"/>
</dbReference>
<comment type="caution">
    <text evidence="2">The sequence shown here is derived from an EMBL/GenBank/DDBJ whole genome shotgun (WGS) entry which is preliminary data.</text>
</comment>
<dbReference type="CDD" id="cd07563">
    <property type="entry name" value="Peptidase_S41_IRBP"/>
    <property type="match status" value="1"/>
</dbReference>
<dbReference type="PANTHER" id="PTHR11261">
    <property type="entry name" value="INTERPHOTORECEPTOR RETINOID-BINDING PROTEIN"/>
    <property type="match status" value="1"/>
</dbReference>
<keyword evidence="3" id="KW-1185">Reference proteome</keyword>
<organism evidence="2 3">
    <name type="scientific">Catenulispora pinistramenti</name>
    <dbReference type="NCBI Taxonomy" id="2705254"/>
    <lineage>
        <taxon>Bacteria</taxon>
        <taxon>Bacillati</taxon>
        <taxon>Actinomycetota</taxon>
        <taxon>Actinomycetes</taxon>
        <taxon>Catenulisporales</taxon>
        <taxon>Catenulisporaceae</taxon>
        <taxon>Catenulispora</taxon>
    </lineage>
</organism>
<dbReference type="InterPro" id="IPR029045">
    <property type="entry name" value="ClpP/crotonase-like_dom_sf"/>
</dbReference>
<dbReference type="Pfam" id="PF03572">
    <property type="entry name" value="Peptidase_S41"/>
    <property type="match status" value="1"/>
</dbReference>
<dbReference type="Proteomes" id="UP000730482">
    <property type="component" value="Unassembled WGS sequence"/>
</dbReference>